<evidence type="ECO:0000256" key="2">
    <source>
        <dbReference type="ARBA" id="ARBA00005001"/>
    </source>
</evidence>
<proteinExistence type="inferred from homology"/>
<dbReference type="RefSeq" id="WP_211875942.1">
    <property type="nucleotide sequence ID" value="NZ_JAAEDH010000026.1"/>
</dbReference>
<evidence type="ECO:0000256" key="12">
    <source>
        <dbReference type="SAM" id="Phobius"/>
    </source>
</evidence>
<name>A0AAF1K5R3_9PROT</name>
<protein>
    <recommendedName>
        <fullName evidence="4">Glucans biosynthesis glucosyltransferase H</fullName>
    </recommendedName>
</protein>
<keyword evidence="10 12" id="KW-1133">Transmembrane helix</keyword>
<dbReference type="Gene3D" id="3.90.550.10">
    <property type="entry name" value="Spore Coat Polysaccharide Biosynthesis Protein SpsA, Chain A"/>
    <property type="match status" value="1"/>
</dbReference>
<keyword evidence="15" id="KW-1185">Reference proteome</keyword>
<evidence type="ECO:0000256" key="3">
    <source>
        <dbReference type="ARBA" id="ARBA00009337"/>
    </source>
</evidence>
<evidence type="ECO:0000313" key="15">
    <source>
        <dbReference type="Proteomes" id="UP001196068"/>
    </source>
</evidence>
<evidence type="ECO:0000256" key="1">
    <source>
        <dbReference type="ARBA" id="ARBA00004429"/>
    </source>
</evidence>
<feature type="transmembrane region" description="Helical" evidence="12">
    <location>
        <begin position="511"/>
        <end position="532"/>
    </location>
</feature>
<evidence type="ECO:0000259" key="13">
    <source>
        <dbReference type="Pfam" id="PF13632"/>
    </source>
</evidence>
<evidence type="ECO:0000256" key="4">
    <source>
        <dbReference type="ARBA" id="ARBA00020585"/>
    </source>
</evidence>
<evidence type="ECO:0000313" key="14">
    <source>
        <dbReference type="EMBL" id="MBR0657078.1"/>
    </source>
</evidence>
<feature type="domain" description="Glycosyltransferase 2-like" evidence="13">
    <location>
        <begin position="193"/>
        <end position="406"/>
    </location>
</feature>
<comment type="pathway">
    <text evidence="2">Glycan metabolism; osmoregulated periplasmic glucan (OPG) biosynthesis.</text>
</comment>
<organism evidence="14 15">
    <name type="scientific">Plastoroseomonas arctica</name>
    <dbReference type="NCBI Taxonomy" id="1509237"/>
    <lineage>
        <taxon>Bacteria</taxon>
        <taxon>Pseudomonadati</taxon>
        <taxon>Pseudomonadota</taxon>
        <taxon>Alphaproteobacteria</taxon>
        <taxon>Acetobacterales</taxon>
        <taxon>Acetobacteraceae</taxon>
        <taxon>Plastoroseomonas</taxon>
    </lineage>
</organism>
<keyword evidence="7" id="KW-0328">Glycosyltransferase</keyword>
<reference evidence="14" key="1">
    <citation type="submission" date="2020-01" db="EMBL/GenBank/DDBJ databases">
        <authorList>
            <person name="Rat A."/>
        </authorList>
    </citation>
    <scope>NUCLEOTIDE SEQUENCE</scope>
    <source>
        <strain evidence="14">LMG 28251</strain>
    </source>
</reference>
<evidence type="ECO:0000256" key="10">
    <source>
        <dbReference type="ARBA" id="ARBA00022989"/>
    </source>
</evidence>
<dbReference type="GO" id="GO:0016758">
    <property type="term" value="F:hexosyltransferase activity"/>
    <property type="evidence" value="ECO:0007669"/>
    <property type="project" value="TreeGrafter"/>
</dbReference>
<gene>
    <name evidence="14" type="primary">mdoH</name>
    <name evidence="14" type="ORF">GXW79_18520</name>
</gene>
<comment type="caution">
    <text evidence="14">The sequence shown here is derived from an EMBL/GenBank/DDBJ whole genome shotgun (WGS) entry which is preliminary data.</text>
</comment>
<feature type="transmembrane region" description="Helical" evidence="12">
    <location>
        <begin position="43"/>
        <end position="69"/>
    </location>
</feature>
<keyword evidence="6" id="KW-0997">Cell inner membrane</keyword>
<comment type="similarity">
    <text evidence="3">Belongs to the glycosyltransferase 2 family. OpgH subfamily.</text>
</comment>
<accession>A0AAF1K5R3</accession>
<dbReference type="Pfam" id="PF13632">
    <property type="entry name" value="Glyco_trans_2_3"/>
    <property type="match status" value="1"/>
</dbReference>
<evidence type="ECO:0000256" key="7">
    <source>
        <dbReference type="ARBA" id="ARBA00022676"/>
    </source>
</evidence>
<dbReference type="SUPFAM" id="SSF53448">
    <property type="entry name" value="Nucleotide-diphospho-sugar transferases"/>
    <property type="match status" value="1"/>
</dbReference>
<dbReference type="PANTHER" id="PTHR43867:SF5">
    <property type="entry name" value="GLUCANS BIOSYNTHESIS GLUCOSYLTRANSFERASE H"/>
    <property type="match status" value="1"/>
</dbReference>
<dbReference type="GO" id="GO:0005886">
    <property type="term" value="C:plasma membrane"/>
    <property type="evidence" value="ECO:0007669"/>
    <property type="project" value="UniProtKB-SubCell"/>
</dbReference>
<reference evidence="14" key="2">
    <citation type="journal article" date="2021" name="Syst. Appl. Microbiol.">
        <title>Roseomonas hellenica sp. nov., isolated from roots of wild-growing Alkanna tinctoria.</title>
        <authorList>
            <person name="Rat A."/>
            <person name="Naranjo H.D."/>
            <person name="Lebbe L."/>
            <person name="Cnockaert M."/>
            <person name="Krigas N."/>
            <person name="Grigoriadou K."/>
            <person name="Maloupa E."/>
            <person name="Willems A."/>
        </authorList>
    </citation>
    <scope>NUCLEOTIDE SEQUENCE</scope>
    <source>
        <strain evidence="14">LMG 28251</strain>
    </source>
</reference>
<comment type="subcellular location">
    <subcellularLocation>
        <location evidence="1">Cell inner membrane</location>
        <topology evidence="1">Multi-pass membrane protein</topology>
    </subcellularLocation>
</comment>
<dbReference type="Proteomes" id="UP001196068">
    <property type="component" value="Unassembled WGS sequence"/>
</dbReference>
<keyword evidence="9 12" id="KW-0812">Transmembrane</keyword>
<evidence type="ECO:0000256" key="9">
    <source>
        <dbReference type="ARBA" id="ARBA00022692"/>
    </source>
</evidence>
<dbReference type="AlphaFoldDB" id="A0AAF1K5R3"/>
<dbReference type="InterPro" id="IPR050321">
    <property type="entry name" value="Glycosyltr_2/OpgH_subfam"/>
</dbReference>
<evidence type="ECO:0000256" key="8">
    <source>
        <dbReference type="ARBA" id="ARBA00022679"/>
    </source>
</evidence>
<dbReference type="EMBL" id="JAAEDH010000026">
    <property type="protein sequence ID" value="MBR0657078.1"/>
    <property type="molecule type" value="Genomic_DNA"/>
</dbReference>
<evidence type="ECO:0000256" key="6">
    <source>
        <dbReference type="ARBA" id="ARBA00022519"/>
    </source>
</evidence>
<keyword evidence="5" id="KW-1003">Cell membrane</keyword>
<dbReference type="InterPro" id="IPR001173">
    <property type="entry name" value="Glyco_trans_2-like"/>
</dbReference>
<keyword evidence="8" id="KW-0808">Transferase</keyword>
<dbReference type="NCBIfam" id="NF003962">
    <property type="entry name" value="PRK05454.2-5"/>
    <property type="match status" value="1"/>
</dbReference>
<evidence type="ECO:0000256" key="11">
    <source>
        <dbReference type="ARBA" id="ARBA00023136"/>
    </source>
</evidence>
<feature type="transmembrane region" description="Helical" evidence="12">
    <location>
        <begin position="398"/>
        <end position="418"/>
    </location>
</feature>
<sequence length="556" mass="59525">MTPEPILWRRIAFAALALAILAGLVALAARVLGAGGWTVWEWVILLAFLGTAPWLALSAANGIVGFAILMTARDPVAAVLPVLSAVRPGAPRAVTAIIICVRNEAMAAVLPPLATLLDALEAKGVADRFRMHILSDTQDAAKADAESRAVASFIAGRSAGVPVHYRRRARNTGYKSGNVMEFCNNHAGDAAFFLCLDADSTMSADAVLRLVACMEADDRLAIVQQMIVGRPARAAFPRLFQFGMRAGMRAWGTGQAWWQGDEGPYWGHNAIIRIAPFRAHCRLDPLPDGSHILSHDQVEATRLHAAGWKVRVLTAEDGSAEGNPPAMPEFITRDLRWAAGNMQYWQLLRLPGLTPMARWQLVQAILLFLGAPLWALIFAAAVANAATGGGATTPMGLLALWMLAAWACHYAPKLLGYAEVLCKPALGARYGGRAAFARGVAAELAFTLFFEPARTLHQALFLAALACGRKMGWAPQNRDDRGVAWWDAARMFWVETAIGIAASALLSGTALLFALPVLASLLLVIPFAVLTADPMLSTWVRARGIAAVPEELAPAA</sequence>
<dbReference type="PANTHER" id="PTHR43867">
    <property type="entry name" value="CELLULOSE SYNTHASE CATALYTIC SUBUNIT A [UDP-FORMING]"/>
    <property type="match status" value="1"/>
</dbReference>
<evidence type="ECO:0000256" key="5">
    <source>
        <dbReference type="ARBA" id="ARBA00022475"/>
    </source>
</evidence>
<feature type="transmembrane region" description="Helical" evidence="12">
    <location>
        <begin position="364"/>
        <end position="386"/>
    </location>
</feature>
<dbReference type="InterPro" id="IPR029044">
    <property type="entry name" value="Nucleotide-diphossugar_trans"/>
</dbReference>
<keyword evidence="11 12" id="KW-0472">Membrane</keyword>